<dbReference type="EMBL" id="JAHLJV010000018">
    <property type="protein sequence ID" value="KAK1594860.1"/>
    <property type="molecule type" value="Genomic_DNA"/>
</dbReference>
<organism evidence="2 3">
    <name type="scientific">Colletotrichum navitas</name>
    <dbReference type="NCBI Taxonomy" id="681940"/>
    <lineage>
        <taxon>Eukaryota</taxon>
        <taxon>Fungi</taxon>
        <taxon>Dikarya</taxon>
        <taxon>Ascomycota</taxon>
        <taxon>Pezizomycotina</taxon>
        <taxon>Sordariomycetes</taxon>
        <taxon>Hypocreomycetidae</taxon>
        <taxon>Glomerellales</taxon>
        <taxon>Glomerellaceae</taxon>
        <taxon>Colletotrichum</taxon>
        <taxon>Colletotrichum graminicola species complex</taxon>
    </lineage>
</organism>
<evidence type="ECO:0000313" key="2">
    <source>
        <dbReference type="EMBL" id="KAK1594860.1"/>
    </source>
</evidence>
<feature type="signal peptide" evidence="1">
    <location>
        <begin position="1"/>
        <end position="29"/>
    </location>
</feature>
<protein>
    <recommendedName>
        <fullName evidence="4">Secreted protein</fullName>
    </recommendedName>
</protein>
<proteinExistence type="predicted"/>
<evidence type="ECO:0000313" key="3">
    <source>
        <dbReference type="Proteomes" id="UP001230504"/>
    </source>
</evidence>
<name>A0AAD8V7W9_9PEZI</name>
<keyword evidence="1" id="KW-0732">Signal</keyword>
<comment type="caution">
    <text evidence="2">The sequence shown here is derived from an EMBL/GenBank/DDBJ whole genome shotgun (WGS) entry which is preliminary data.</text>
</comment>
<dbReference type="Proteomes" id="UP001230504">
    <property type="component" value="Unassembled WGS sequence"/>
</dbReference>
<keyword evidence="3" id="KW-1185">Reference proteome</keyword>
<dbReference type="AlphaFoldDB" id="A0AAD8V7W9"/>
<sequence>MLHPYPHHPQPGLQLACARTALWLLPLEAIPFGSGVCGQNANQHCRLSEICDPVPAVPPTILLESGLSFDSIRYSHTILAHAPFVFPPGWLQTINVPFRTLSCCSTLSSMGRYADGRAHPDTSRIRTDRGRSFSRLGSTRQTCGRLTDQSNSKHMIRSFARLATMSTLKRAFLQVRTRNLPTMYVPYARPRSSLCIVPTVLDNLSGTSLV</sequence>
<feature type="chain" id="PRO_5041941539" description="Secreted protein" evidence="1">
    <location>
        <begin position="30"/>
        <end position="210"/>
    </location>
</feature>
<evidence type="ECO:0000256" key="1">
    <source>
        <dbReference type="SAM" id="SignalP"/>
    </source>
</evidence>
<evidence type="ECO:0008006" key="4">
    <source>
        <dbReference type="Google" id="ProtNLM"/>
    </source>
</evidence>
<dbReference type="RefSeq" id="XP_060415979.1">
    <property type="nucleotide sequence ID" value="XM_060550824.1"/>
</dbReference>
<accession>A0AAD8V7W9</accession>
<gene>
    <name evidence="2" type="ORF">LY79DRAFT_128322</name>
</gene>
<dbReference type="GeneID" id="85435064"/>
<reference evidence="2" key="1">
    <citation type="submission" date="2021-06" db="EMBL/GenBank/DDBJ databases">
        <title>Comparative genomics, transcriptomics and evolutionary studies reveal genomic signatures of adaptation to plant cell wall in hemibiotrophic fungi.</title>
        <authorList>
            <consortium name="DOE Joint Genome Institute"/>
            <person name="Baroncelli R."/>
            <person name="Diaz J.F."/>
            <person name="Benocci T."/>
            <person name="Peng M."/>
            <person name="Battaglia E."/>
            <person name="Haridas S."/>
            <person name="Andreopoulos W."/>
            <person name="Labutti K."/>
            <person name="Pangilinan J."/>
            <person name="Floch G.L."/>
            <person name="Makela M.R."/>
            <person name="Henrissat B."/>
            <person name="Grigoriev I.V."/>
            <person name="Crouch J.A."/>
            <person name="De Vries R.P."/>
            <person name="Sukno S.A."/>
            <person name="Thon M.R."/>
        </authorList>
    </citation>
    <scope>NUCLEOTIDE SEQUENCE</scope>
    <source>
        <strain evidence="2">CBS 125086</strain>
    </source>
</reference>